<evidence type="ECO:0000313" key="2">
    <source>
        <dbReference type="EMBL" id="KAI7836115.1"/>
    </source>
</evidence>
<dbReference type="AlphaFoldDB" id="A0AAD5DII3"/>
<accession>A0AAD5DII3</accession>
<dbReference type="EMBL" id="JADXDR010000203">
    <property type="protein sequence ID" value="KAI7836115.1"/>
    <property type="molecule type" value="Genomic_DNA"/>
</dbReference>
<sequence length="471" mass="49233">MRGWLAPFAAHTPVQAALPLLDEMRAWVPQAVQWPALAVKVLRDLLNGLAKLRKHLGCERTAAWAAQRVLDLVSRGHTCFGAVPLLDEGLDVLLLGCSGLGTCYGAMLEHAPLEVGLRMGLDDTLVPAVASFSGPPPPWASSSAAAVAARVNKALIKASPAVAAELEALMADVAGADDGQRLLAALSSKHGPRLLRLVALLAFDAKRLASGLDALSSLGVYPRHLATAKSGTVQIPGQPAVRSPLQIKYELLAQLLDDTTLPMGLSYLGVLEAAPPAEEADASLGEQCASCGGYLLEAVKSLYRISVPLGLDSSVGATLLTMQDACHAVQQAAAQGVAMQHNTERVEVRSTTAQIEGSMARGLAEVQQQVGGLQQQIGGLHAELQRVAAAAEHLAAAQRDVAARRERALLEAEESMLNLQIDYLARKRDHVTRLLEQVSRRISPSRSLQPAGVPAPAGAAAPAVSVGTAGA</sequence>
<comment type="caution">
    <text evidence="2">The sequence shown here is derived from an EMBL/GenBank/DDBJ whole genome shotgun (WGS) entry which is preliminary data.</text>
</comment>
<evidence type="ECO:0000256" key="1">
    <source>
        <dbReference type="SAM" id="MobiDB-lite"/>
    </source>
</evidence>
<feature type="region of interest" description="Disordered" evidence="1">
    <location>
        <begin position="439"/>
        <end position="471"/>
    </location>
</feature>
<reference evidence="2" key="1">
    <citation type="submission" date="2020-11" db="EMBL/GenBank/DDBJ databases">
        <title>Chlorella ohadii genome sequencing and assembly.</title>
        <authorList>
            <person name="Murik O."/>
            <person name="Treves H."/>
            <person name="Kedem I."/>
            <person name="Shotland Y."/>
            <person name="Kaplan A."/>
        </authorList>
    </citation>
    <scope>NUCLEOTIDE SEQUENCE</scope>
    <source>
        <strain evidence="2">1</strain>
    </source>
</reference>
<protein>
    <submittedName>
        <fullName evidence="2">Uncharacterized protein</fullName>
    </submittedName>
</protein>
<dbReference type="Proteomes" id="UP001205105">
    <property type="component" value="Unassembled WGS sequence"/>
</dbReference>
<gene>
    <name evidence="2" type="ORF">COHA_009994</name>
</gene>
<proteinExistence type="predicted"/>
<name>A0AAD5DII3_9CHLO</name>
<keyword evidence="3" id="KW-1185">Reference proteome</keyword>
<feature type="compositionally biased region" description="Low complexity" evidence="1">
    <location>
        <begin position="450"/>
        <end position="471"/>
    </location>
</feature>
<evidence type="ECO:0000313" key="3">
    <source>
        <dbReference type="Proteomes" id="UP001205105"/>
    </source>
</evidence>
<organism evidence="2 3">
    <name type="scientific">Chlorella ohadii</name>
    <dbReference type="NCBI Taxonomy" id="2649997"/>
    <lineage>
        <taxon>Eukaryota</taxon>
        <taxon>Viridiplantae</taxon>
        <taxon>Chlorophyta</taxon>
        <taxon>core chlorophytes</taxon>
        <taxon>Trebouxiophyceae</taxon>
        <taxon>Chlorellales</taxon>
        <taxon>Chlorellaceae</taxon>
        <taxon>Chlorella clade</taxon>
        <taxon>Chlorella</taxon>
    </lineage>
</organism>